<accession>A0A0B0HEV6</accession>
<feature type="domain" description="DUF4124" evidence="1">
    <location>
        <begin position="18"/>
        <end position="75"/>
    </location>
</feature>
<dbReference type="Pfam" id="PF13511">
    <property type="entry name" value="DUF4124"/>
    <property type="match status" value="1"/>
</dbReference>
<dbReference type="InterPro" id="IPR025392">
    <property type="entry name" value="DUF4124"/>
</dbReference>
<dbReference type="STRING" id="2340.JV46_22600"/>
<dbReference type="AlphaFoldDB" id="A0A0B0HEV6"/>
<sequence>MLLVITFRFAILTLITVLSLAIASQLHAGLYRWVDANGKVHYSDSMPPEVALKGTDVLNKQGIRVRTITPPKSKNEVQAIVDDEHARKIEEQRHKRQVAADKSLLAAYRHERDILEARDENIAIVSAAELVINGNIHRTRLHLLHMSSLTDKQVSDLKKLLHRNYASLFRYDNEREGIEEKYNDLLLRYRHIQSFGPGATALMENSLDSDVPFLTCHNVHLKCPDSETCTRWWKHTKQYITENSDMPLLLESETLLSTQMPIQSEDISLSAEFEPRGANGSGEILLDLDCGDINPSGERRQTSYEGECISQRSKGISKQFRPFVTGAY</sequence>
<name>A0A0B0HEV6_SOVGS</name>
<dbReference type="eggNOG" id="ENOG5033663">
    <property type="taxonomic scope" value="Bacteria"/>
</dbReference>
<gene>
    <name evidence="2" type="ORF">JV46_22600</name>
</gene>
<dbReference type="EMBL" id="JRAA01000001">
    <property type="protein sequence ID" value="KHF26424.1"/>
    <property type="molecule type" value="Genomic_DNA"/>
</dbReference>
<evidence type="ECO:0000313" key="3">
    <source>
        <dbReference type="Proteomes" id="UP000030856"/>
    </source>
</evidence>
<dbReference type="Proteomes" id="UP000030856">
    <property type="component" value="Unassembled WGS sequence"/>
</dbReference>
<organism evidence="2 3">
    <name type="scientific">Solemya velum gill symbiont</name>
    <dbReference type="NCBI Taxonomy" id="2340"/>
    <lineage>
        <taxon>Bacteria</taxon>
        <taxon>Pseudomonadati</taxon>
        <taxon>Pseudomonadota</taxon>
        <taxon>Gammaproteobacteria</taxon>
        <taxon>sulfur-oxidizing symbionts</taxon>
    </lineage>
</organism>
<evidence type="ECO:0000259" key="1">
    <source>
        <dbReference type="Pfam" id="PF13511"/>
    </source>
</evidence>
<proteinExistence type="predicted"/>
<comment type="caution">
    <text evidence="2">The sequence shown here is derived from an EMBL/GenBank/DDBJ whole genome shotgun (WGS) entry which is preliminary data.</text>
</comment>
<protein>
    <recommendedName>
        <fullName evidence="1">DUF4124 domain-containing protein</fullName>
    </recommendedName>
</protein>
<keyword evidence="3" id="KW-1185">Reference proteome</keyword>
<reference evidence="2 3" key="1">
    <citation type="journal article" date="2014" name="BMC Genomics">
        <title>The genome of the intracellular bacterium of the coastal bivalve, Solemya velum: a blueprint for thriving in and out of symbiosis.</title>
        <authorList>
            <person name="Dmytrenko O."/>
            <person name="Russell S.L."/>
            <person name="Loo W.T."/>
            <person name="Fontanez K.M."/>
            <person name="Liao L."/>
            <person name="Roeselers G."/>
            <person name="Sharma R."/>
            <person name="Stewart F.J."/>
            <person name="Newton I.L."/>
            <person name="Woyke T."/>
            <person name="Wu D."/>
            <person name="Lang J.M."/>
            <person name="Eisen J.A."/>
            <person name="Cavanaugh C.M."/>
        </authorList>
    </citation>
    <scope>NUCLEOTIDE SEQUENCE [LARGE SCALE GENOMIC DNA]</scope>
    <source>
        <strain evidence="2 3">WH</strain>
    </source>
</reference>
<evidence type="ECO:0000313" key="2">
    <source>
        <dbReference type="EMBL" id="KHF26424.1"/>
    </source>
</evidence>
<dbReference type="OrthoDB" id="7064973at2"/>